<evidence type="ECO:0000256" key="1">
    <source>
        <dbReference type="ARBA" id="ARBA00004997"/>
    </source>
</evidence>
<keyword evidence="4 13" id="KW-0808">Transferase</keyword>
<dbReference type="NCBIfam" id="NF004978">
    <property type="entry name" value="PRK06354.1"/>
    <property type="match status" value="1"/>
</dbReference>
<gene>
    <name evidence="16" type="ORF">MCMEM_0899</name>
</gene>
<comment type="similarity">
    <text evidence="2 13">Belongs to the pyruvate kinase family.</text>
</comment>
<dbReference type="GO" id="GO:0030955">
    <property type="term" value="F:potassium ion binding"/>
    <property type="evidence" value="ECO:0007669"/>
    <property type="project" value="UniProtKB-UniRule"/>
</dbReference>
<dbReference type="PANTHER" id="PTHR11817">
    <property type="entry name" value="PYRUVATE KINASE"/>
    <property type="match status" value="1"/>
</dbReference>
<dbReference type="InterPro" id="IPR015793">
    <property type="entry name" value="Pyrv_Knase_brl"/>
</dbReference>
<dbReference type="Gene3D" id="3.40.1380.20">
    <property type="entry name" value="Pyruvate kinase, C-terminal domain"/>
    <property type="match status" value="1"/>
</dbReference>
<dbReference type="STRING" id="1434104.MCMEM_0899"/>
<dbReference type="InterPro" id="IPR040442">
    <property type="entry name" value="Pyrv_kinase-like_dom_sf"/>
</dbReference>
<dbReference type="Pfam" id="PF00224">
    <property type="entry name" value="PK"/>
    <property type="match status" value="1"/>
</dbReference>
<dbReference type="GO" id="GO:0000287">
    <property type="term" value="F:magnesium ion binding"/>
    <property type="evidence" value="ECO:0007669"/>
    <property type="project" value="UniProtKB-UniRule"/>
</dbReference>
<dbReference type="Gene3D" id="2.40.33.10">
    <property type="entry name" value="PK beta-barrel domain-like"/>
    <property type="match status" value="1"/>
</dbReference>
<dbReference type="SUPFAM" id="SSF51621">
    <property type="entry name" value="Phosphoenolpyruvate/pyruvate domain"/>
    <property type="match status" value="1"/>
</dbReference>
<dbReference type="Gene3D" id="3.20.20.60">
    <property type="entry name" value="Phosphoenolpyruvate-binding domains"/>
    <property type="match status" value="1"/>
</dbReference>
<accession>A0A0E3SRS2</accession>
<feature type="domain" description="Pyruvate kinase C-terminal" evidence="15">
    <location>
        <begin position="368"/>
        <end position="473"/>
    </location>
</feature>
<dbReference type="EMBL" id="CP009518">
    <property type="protein sequence ID" value="AKB84952.1"/>
    <property type="molecule type" value="Genomic_DNA"/>
</dbReference>
<evidence type="ECO:0000256" key="7">
    <source>
        <dbReference type="ARBA" id="ARBA00022777"/>
    </source>
</evidence>
<evidence type="ECO:0000256" key="4">
    <source>
        <dbReference type="ARBA" id="ARBA00022679"/>
    </source>
</evidence>
<keyword evidence="7 13" id="KW-0418">Kinase</keyword>
<evidence type="ECO:0000313" key="16">
    <source>
        <dbReference type="EMBL" id="AKB84952.1"/>
    </source>
</evidence>
<evidence type="ECO:0000259" key="14">
    <source>
        <dbReference type="Pfam" id="PF00224"/>
    </source>
</evidence>
<evidence type="ECO:0000256" key="11">
    <source>
        <dbReference type="ARBA" id="ARBA00023317"/>
    </source>
</evidence>
<dbReference type="GO" id="GO:0016301">
    <property type="term" value="F:kinase activity"/>
    <property type="evidence" value="ECO:0007669"/>
    <property type="project" value="UniProtKB-KW"/>
</dbReference>
<evidence type="ECO:0000313" key="17">
    <source>
        <dbReference type="Proteomes" id="UP000033048"/>
    </source>
</evidence>
<comment type="pathway">
    <text evidence="1 13">Carbohydrate degradation; glycolysis; pyruvate from D-glyceraldehyde 3-phosphate: step 5/5.</text>
</comment>
<evidence type="ECO:0000256" key="5">
    <source>
        <dbReference type="ARBA" id="ARBA00022723"/>
    </source>
</evidence>
<comment type="catalytic activity">
    <reaction evidence="13">
        <text>pyruvate + ATP = phosphoenolpyruvate + ADP + H(+)</text>
        <dbReference type="Rhea" id="RHEA:18157"/>
        <dbReference type="ChEBI" id="CHEBI:15361"/>
        <dbReference type="ChEBI" id="CHEBI:15378"/>
        <dbReference type="ChEBI" id="CHEBI:30616"/>
        <dbReference type="ChEBI" id="CHEBI:58702"/>
        <dbReference type="ChEBI" id="CHEBI:456216"/>
        <dbReference type="EC" id="2.7.1.40"/>
    </reaction>
</comment>
<dbReference type="NCBIfam" id="TIGR01064">
    <property type="entry name" value="pyruv_kin"/>
    <property type="match status" value="1"/>
</dbReference>
<evidence type="ECO:0000256" key="2">
    <source>
        <dbReference type="ARBA" id="ARBA00008663"/>
    </source>
</evidence>
<reference evidence="16 17" key="1">
    <citation type="submission" date="2014-07" db="EMBL/GenBank/DDBJ databases">
        <title>Methanogenic archaea and the global carbon cycle.</title>
        <authorList>
            <person name="Henriksen J.R."/>
            <person name="Luke J."/>
            <person name="Reinhart S."/>
            <person name="Benedict M.N."/>
            <person name="Youngblut N.D."/>
            <person name="Metcalf M.E."/>
            <person name="Whitaker R.J."/>
            <person name="Metcalf W.W."/>
        </authorList>
    </citation>
    <scope>NUCLEOTIDE SEQUENCE [LARGE SCALE GENOMIC DNA]</scope>
    <source>
        <strain evidence="16 17">MM1</strain>
    </source>
</reference>
<evidence type="ECO:0000256" key="12">
    <source>
        <dbReference type="NCBIfam" id="TIGR01064"/>
    </source>
</evidence>
<dbReference type="SUPFAM" id="SSF50800">
    <property type="entry name" value="PK beta-barrel domain-like"/>
    <property type="match status" value="1"/>
</dbReference>
<keyword evidence="17" id="KW-1185">Reference proteome</keyword>
<dbReference type="InterPro" id="IPR001697">
    <property type="entry name" value="Pyr_Knase"/>
</dbReference>
<keyword evidence="5" id="KW-0479">Metal-binding</keyword>
<keyword evidence="6" id="KW-0547">Nucleotide-binding</keyword>
<dbReference type="PATRIC" id="fig|1434104.5.peg.974"/>
<keyword evidence="9 13" id="KW-0460">Magnesium</keyword>
<dbReference type="Proteomes" id="UP000033048">
    <property type="component" value="Chromosome"/>
</dbReference>
<dbReference type="PRINTS" id="PR01050">
    <property type="entry name" value="PYRUVTKNASE"/>
</dbReference>
<evidence type="ECO:0000256" key="8">
    <source>
        <dbReference type="ARBA" id="ARBA00022840"/>
    </source>
</evidence>
<dbReference type="HOGENOM" id="CLU_015439_0_2_2"/>
<evidence type="ECO:0000256" key="9">
    <source>
        <dbReference type="ARBA" id="ARBA00022842"/>
    </source>
</evidence>
<dbReference type="PROSITE" id="PS00110">
    <property type="entry name" value="PYRUVATE_KINASE"/>
    <property type="match status" value="1"/>
</dbReference>
<dbReference type="InterPro" id="IPR011037">
    <property type="entry name" value="Pyrv_Knase-like_insert_dom_sf"/>
</dbReference>
<dbReference type="Pfam" id="PF02887">
    <property type="entry name" value="PK_C"/>
    <property type="match status" value="1"/>
</dbReference>
<dbReference type="KEGG" id="mmet:MCMEM_0899"/>
<dbReference type="InterPro" id="IPR018209">
    <property type="entry name" value="Pyrv_Knase_AS"/>
</dbReference>
<organism evidence="16 17">
    <name type="scientific">Methanococcoides methylutens MM1</name>
    <dbReference type="NCBI Taxonomy" id="1434104"/>
    <lineage>
        <taxon>Archaea</taxon>
        <taxon>Methanobacteriati</taxon>
        <taxon>Methanobacteriota</taxon>
        <taxon>Stenosarchaea group</taxon>
        <taxon>Methanomicrobia</taxon>
        <taxon>Methanosarcinales</taxon>
        <taxon>Methanosarcinaceae</taxon>
        <taxon>Methanococcoides</taxon>
    </lineage>
</organism>
<keyword evidence="11 16" id="KW-0670">Pyruvate</keyword>
<protein>
    <recommendedName>
        <fullName evidence="3 12">Pyruvate kinase</fullName>
        <ecNumber evidence="3 12">2.7.1.40</ecNumber>
    </recommendedName>
</protein>
<dbReference type="AlphaFoldDB" id="A0A0E3SRS2"/>
<dbReference type="SUPFAM" id="SSF52935">
    <property type="entry name" value="PK C-terminal domain-like"/>
    <property type="match status" value="1"/>
</dbReference>
<keyword evidence="10 13" id="KW-0324">Glycolysis</keyword>
<evidence type="ECO:0000259" key="15">
    <source>
        <dbReference type="Pfam" id="PF02887"/>
    </source>
</evidence>
<dbReference type="FunFam" id="2.40.33.10:FF:000001">
    <property type="entry name" value="Pyruvate kinase"/>
    <property type="match status" value="1"/>
</dbReference>
<evidence type="ECO:0000256" key="3">
    <source>
        <dbReference type="ARBA" id="ARBA00012142"/>
    </source>
</evidence>
<dbReference type="InterPro" id="IPR015795">
    <property type="entry name" value="Pyrv_Knase_C"/>
</dbReference>
<dbReference type="NCBIfam" id="NF004491">
    <property type="entry name" value="PRK05826.1"/>
    <property type="match status" value="1"/>
</dbReference>
<feature type="domain" description="Pyruvate kinase barrel" evidence="14">
    <location>
        <begin position="9"/>
        <end position="329"/>
    </location>
</feature>
<dbReference type="GO" id="GO:0005524">
    <property type="term" value="F:ATP binding"/>
    <property type="evidence" value="ECO:0007669"/>
    <property type="project" value="UniProtKB-KW"/>
</dbReference>
<sequence>MTSMNLPDHKTKIVCTIGPASSSEEVLRELILAGMNVARINFSHGSFESHGKVIRTIKKLCEEMDVVVSIMADLPGPKIRVGELQDEPITLQKGDKVKLTTDKVVGTGNLIPVDFDKLPYCIAKPSDVYFNDGFIQMRCNGVCNNEAECEVVVGGQLSSHKGVNLPGTNLLLDPVTDRDLEIVDFALSEGVNCFSVSFIELGSDIEKVRYHAEKRGHSVFLVAKIERGQALKKIDGILDMTDGLMVARGDLGVEIPIEEVPIAQKQLIHKANLRGIPVITATHMLESMTENIRPTRAEATDVANAILDGTDAVMLSGETAVGKYPVETVRTMVNIAKRTEEWRARTGFGLDLVRKGIDETFMNISDVISLQVQEAINRLPIEYVVTPTYSGGTPRRISRFKPDEWVIAMSHLDMTCEQLAYSYGVYPIKVMNDSEDLEEKVNKTMRSKGIGKAKDMIVLTQGHEGGTNLLKIIQLTE</sequence>
<dbReference type="GO" id="GO:0004743">
    <property type="term" value="F:pyruvate kinase activity"/>
    <property type="evidence" value="ECO:0007669"/>
    <property type="project" value="UniProtKB-UniRule"/>
</dbReference>
<evidence type="ECO:0000256" key="13">
    <source>
        <dbReference type="RuleBase" id="RU000504"/>
    </source>
</evidence>
<keyword evidence="8" id="KW-0067">ATP-binding</keyword>
<dbReference type="UniPathway" id="UPA00109">
    <property type="reaction ID" value="UER00188"/>
</dbReference>
<evidence type="ECO:0000256" key="6">
    <source>
        <dbReference type="ARBA" id="ARBA00022741"/>
    </source>
</evidence>
<dbReference type="InterPro" id="IPR015806">
    <property type="entry name" value="Pyrv_Knase_insert_dom_sf"/>
</dbReference>
<name>A0A0E3SRS2_METMT</name>
<dbReference type="InterPro" id="IPR015813">
    <property type="entry name" value="Pyrv/PenolPyrv_kinase-like_dom"/>
</dbReference>
<dbReference type="EC" id="2.7.1.40" evidence="3 12"/>
<evidence type="ECO:0000256" key="10">
    <source>
        <dbReference type="ARBA" id="ARBA00023152"/>
    </source>
</evidence>
<dbReference type="InterPro" id="IPR036918">
    <property type="entry name" value="Pyrv_Knase_C_sf"/>
</dbReference>
<proteinExistence type="inferred from homology"/>